<dbReference type="InterPro" id="IPR036770">
    <property type="entry name" value="Ankyrin_rpt-contain_sf"/>
</dbReference>
<dbReference type="Gene3D" id="2.120.10.30">
    <property type="entry name" value="TolB, C-terminal domain"/>
    <property type="match status" value="1"/>
</dbReference>
<dbReference type="PROSITE" id="PS50088">
    <property type="entry name" value="ANK_REPEAT"/>
    <property type="match status" value="3"/>
</dbReference>
<dbReference type="EMBL" id="JAQQWN010000009">
    <property type="protein sequence ID" value="KAK8065968.1"/>
    <property type="molecule type" value="Genomic_DNA"/>
</dbReference>
<dbReference type="InterPro" id="IPR052988">
    <property type="entry name" value="Oryzine_lactonohydrolase"/>
</dbReference>
<dbReference type="InterPro" id="IPR011042">
    <property type="entry name" value="6-blade_b-propeller_TolB-like"/>
</dbReference>
<evidence type="ECO:0000313" key="4">
    <source>
        <dbReference type="EMBL" id="KAK8065968.1"/>
    </source>
</evidence>
<dbReference type="SMART" id="SM00248">
    <property type="entry name" value="ANK"/>
    <property type="match status" value="5"/>
</dbReference>
<dbReference type="Gene3D" id="1.25.40.20">
    <property type="entry name" value="Ankyrin repeat-containing domain"/>
    <property type="match status" value="1"/>
</dbReference>
<dbReference type="SUPFAM" id="SSF63829">
    <property type="entry name" value="Calcium-dependent phosphotriesterase"/>
    <property type="match status" value="1"/>
</dbReference>
<reference evidence="4 5" key="1">
    <citation type="submission" date="2023-01" db="EMBL/GenBank/DDBJ databases">
        <title>Analysis of 21 Apiospora genomes using comparative genomics revels a genus with tremendous synthesis potential of carbohydrate active enzymes and secondary metabolites.</title>
        <authorList>
            <person name="Sorensen T."/>
        </authorList>
    </citation>
    <scope>NUCLEOTIDE SEQUENCE [LARGE SCALE GENOMIC DNA]</scope>
    <source>
        <strain evidence="4 5">CBS 114990</strain>
    </source>
</reference>
<dbReference type="InterPro" id="IPR013658">
    <property type="entry name" value="SGL"/>
</dbReference>
<keyword evidence="1" id="KW-0040">ANK repeat</keyword>
<feature type="repeat" description="ANK" evidence="1">
    <location>
        <begin position="535"/>
        <end position="567"/>
    </location>
</feature>
<dbReference type="PRINTS" id="PR01415">
    <property type="entry name" value="ANKYRIN"/>
</dbReference>
<dbReference type="Pfam" id="PF00023">
    <property type="entry name" value="Ank"/>
    <property type="match status" value="1"/>
</dbReference>
<keyword evidence="5" id="KW-1185">Reference proteome</keyword>
<dbReference type="SUPFAM" id="SSF48403">
    <property type="entry name" value="Ankyrin repeat"/>
    <property type="match status" value="1"/>
</dbReference>
<feature type="region of interest" description="Disordered" evidence="2">
    <location>
        <begin position="770"/>
        <end position="802"/>
    </location>
</feature>
<protein>
    <recommendedName>
        <fullName evidence="3">SMP-30/Gluconolactonase/LRE-like region domain-containing protein</fullName>
    </recommendedName>
</protein>
<evidence type="ECO:0000256" key="2">
    <source>
        <dbReference type="SAM" id="MobiDB-lite"/>
    </source>
</evidence>
<proteinExistence type="predicted"/>
<comment type="caution">
    <text evidence="4">The sequence shown here is derived from an EMBL/GenBank/DDBJ whole genome shotgun (WGS) entry which is preliminary data.</text>
</comment>
<evidence type="ECO:0000259" key="3">
    <source>
        <dbReference type="Pfam" id="PF08450"/>
    </source>
</evidence>
<dbReference type="Pfam" id="PF12796">
    <property type="entry name" value="Ank_2"/>
    <property type="match status" value="1"/>
</dbReference>
<dbReference type="InterPro" id="IPR002110">
    <property type="entry name" value="Ankyrin_rpt"/>
</dbReference>
<feature type="domain" description="SMP-30/Gluconolactonase/LRE-like region" evidence="3">
    <location>
        <begin position="1033"/>
        <end position="1197"/>
    </location>
</feature>
<evidence type="ECO:0000256" key="1">
    <source>
        <dbReference type="PROSITE-ProRule" id="PRU00023"/>
    </source>
</evidence>
<dbReference type="PANTHER" id="PTHR47064">
    <property type="entry name" value="PUTATIVE (AFU_ORTHOLOGUE AFUA_1G08990)-RELATED"/>
    <property type="match status" value="1"/>
</dbReference>
<dbReference type="RefSeq" id="XP_066662721.1">
    <property type="nucleotide sequence ID" value="XM_066817029.1"/>
</dbReference>
<organism evidence="4 5">
    <name type="scientific">Apiospora hydei</name>
    <dbReference type="NCBI Taxonomy" id="1337664"/>
    <lineage>
        <taxon>Eukaryota</taxon>
        <taxon>Fungi</taxon>
        <taxon>Dikarya</taxon>
        <taxon>Ascomycota</taxon>
        <taxon>Pezizomycotina</taxon>
        <taxon>Sordariomycetes</taxon>
        <taxon>Xylariomycetidae</taxon>
        <taxon>Amphisphaeriales</taxon>
        <taxon>Apiosporaceae</taxon>
        <taxon>Apiospora</taxon>
    </lineage>
</organism>
<feature type="repeat" description="ANK" evidence="1">
    <location>
        <begin position="467"/>
        <end position="499"/>
    </location>
</feature>
<feature type="region of interest" description="Disordered" evidence="2">
    <location>
        <begin position="200"/>
        <end position="227"/>
    </location>
</feature>
<dbReference type="PROSITE" id="PS50297">
    <property type="entry name" value="ANK_REP_REGION"/>
    <property type="match status" value="3"/>
</dbReference>
<gene>
    <name evidence="4" type="ORF">PG997_012715</name>
</gene>
<evidence type="ECO:0000313" key="5">
    <source>
        <dbReference type="Proteomes" id="UP001433268"/>
    </source>
</evidence>
<dbReference type="PANTHER" id="PTHR47064:SF2">
    <property type="entry name" value="SMP-30_GLUCONOLACTONASE_LRE-LIKE REGION DOMAIN-CONTAINING PROTEIN-RELATED"/>
    <property type="match status" value="1"/>
</dbReference>
<name>A0ABR1V459_9PEZI</name>
<sequence length="1219" mass="133968">MEAVASVVGIADFAAKLINGIGSLAVQYRNLPEALSEFEESIRALCEALLNIDETLKRETETASPGAEPLHDHHPHLPIHWGKKFIAALEKKVKDGRIQEIGSNINQRTTILQLSLTTLSLGAQAGMQQSQERIQQQIRELTDRVRSLTDSSRDASNLIVGTDVQNTESIFSELNAWKRTADDVAAAALLLNDDSYSLTSGASGETLPPYNERDEDDFDPEPGRSNYQSPEILELQLGANQNYVRHFVQSEIYFKAAEFQKRGIVLRKRLDGDGVQTTRELRNMHEELADILLRCGALETDQEARETLKALWERKLYHKLGEVYLRRDNAKQASLMLQRAFDGRRAMVPMHNELKNTAEVLVKALWLDQAYDEALGIQQWVQQQQQQLYRAATPPATPPADGSDLTKVCHWCTDNQMDIDAASFALDAIDGNTGTTPLHRAVEREELEVVRNMLLHVANVNVRDQLSDSTPLLAAATTRSRRMVQLLLEEGADVEVTDNSRMTALHRAQSKSGGVHVAELLLEARPDLLDEVDNYGKTALYLACERGNEKMVQFLLESGAKPNIQGPGRCTPLMVAVELVGKSAQKMQKINIVQLLISHRAVPHMRDNMGRTAFDVAKEAGLVADEIRKLLNRADKRRFNSEASQEGASSLTRWPRSCFFGAGRWVRSVRCRACWPITTVMDPAEPRVWLLPTILPHLGTHGTWGVIVQARRHAAAVMSAQPLESMSVHVEESCGPGTVQYGVETPVPGASHSDPHSPRDLVLREIRSLGDMPSSSPHRPRNQSKLATDKVPGAQAPQNPSPRRFTLLVGIPMAVAALLVGLLVPLGPNPFSQWAAATTPPVPSSAQVVDQKSFNVLDQVLPLAQANATTLFLWPGVIEESLKAKPFHIYDDEFYEVIGANPTLTLLAQSDKDPLFHEAVVWYPPTDEVFFVQNAGAADAGTGLNKSAIIQKISLAQAKAAKNETNAVGKVDVTTVASNPQVINPNGATYYKGSIIFAGEGQGDSITSALYLMNPQEPYNTSILVNNFFGRQFSSLNDIAIHPRTKDVYFTDTLYGFLQNFRPVPGLRNQVYRLNEATGALTVVADGFTLPNGITFSPDGNYAYVTDTGANHGLQGWNYSDPSSLYRFDVKEDGTWENRKTFAYVPSGVPDGVHCDVKGNVYAGCGDGVHVWNPSGKLIGKIYLGSTSANFQFTGNSMVICAETELYYATFAATGPPIS</sequence>
<feature type="repeat" description="ANK" evidence="1">
    <location>
        <begin position="433"/>
        <end position="465"/>
    </location>
</feature>
<dbReference type="Pfam" id="PF08450">
    <property type="entry name" value="SGL"/>
    <property type="match status" value="1"/>
</dbReference>
<accession>A0ABR1V459</accession>
<dbReference type="Proteomes" id="UP001433268">
    <property type="component" value="Unassembled WGS sequence"/>
</dbReference>
<dbReference type="GeneID" id="92050089"/>